<proteinExistence type="predicted"/>
<accession>A0A0G1PL63</accession>
<protein>
    <submittedName>
        <fullName evidence="1">Uncharacterized protein</fullName>
    </submittedName>
</protein>
<gene>
    <name evidence="1" type="ORF">UX47_C0003G0004</name>
</gene>
<evidence type="ECO:0000313" key="2">
    <source>
        <dbReference type="Proteomes" id="UP000034794"/>
    </source>
</evidence>
<dbReference type="EMBL" id="LCMI01000003">
    <property type="protein sequence ID" value="KKU33481.1"/>
    <property type="molecule type" value="Genomic_DNA"/>
</dbReference>
<organism evidence="1 2">
    <name type="scientific">Candidatus Collierbacteria bacterium GW2011_GWA2_46_26</name>
    <dbReference type="NCBI Taxonomy" id="1618381"/>
    <lineage>
        <taxon>Bacteria</taxon>
        <taxon>Candidatus Collieribacteriota</taxon>
    </lineage>
</organism>
<dbReference type="AlphaFoldDB" id="A0A0G1PL63"/>
<evidence type="ECO:0000313" key="1">
    <source>
        <dbReference type="EMBL" id="KKU33481.1"/>
    </source>
</evidence>
<dbReference type="Proteomes" id="UP000034794">
    <property type="component" value="Unassembled WGS sequence"/>
</dbReference>
<comment type="caution">
    <text evidence="1">The sequence shown here is derived from an EMBL/GenBank/DDBJ whole genome shotgun (WGS) entry which is preliminary data.</text>
</comment>
<reference evidence="1 2" key="1">
    <citation type="journal article" date="2015" name="Nature">
        <title>rRNA introns, odd ribosomes, and small enigmatic genomes across a large radiation of phyla.</title>
        <authorList>
            <person name="Brown C.T."/>
            <person name="Hug L.A."/>
            <person name="Thomas B.C."/>
            <person name="Sharon I."/>
            <person name="Castelle C.J."/>
            <person name="Singh A."/>
            <person name="Wilkins M.J."/>
            <person name="Williams K.H."/>
            <person name="Banfield J.F."/>
        </authorList>
    </citation>
    <scope>NUCLEOTIDE SEQUENCE [LARGE SCALE GENOMIC DNA]</scope>
</reference>
<name>A0A0G1PL63_9BACT</name>
<sequence length="139" mass="15581">MPYPTSITSELRRVSPRCFCCGKKFGIREYRAFHSGTGLHLILVPGVYPEKYAYKVTDAPAGSVYRVGDLIPVDKFKSFGFRYWADAVCVCYSCHLAIHALAIELCKAQDPAFSGSTPYPWVLAEATFNFHRHEKVPAV</sequence>